<reference evidence="1 2" key="1">
    <citation type="journal article" date="2014" name="Genome Biol. Evol.">
        <title>The genome of the myxosporean Thelohanellus kitauei shows adaptations to nutrient acquisition within its fish host.</title>
        <authorList>
            <person name="Yang Y."/>
            <person name="Xiong J."/>
            <person name="Zhou Z."/>
            <person name="Huo F."/>
            <person name="Miao W."/>
            <person name="Ran C."/>
            <person name="Liu Y."/>
            <person name="Zhang J."/>
            <person name="Feng J."/>
            <person name="Wang M."/>
            <person name="Wang M."/>
            <person name="Wang L."/>
            <person name="Yao B."/>
        </authorList>
    </citation>
    <scope>NUCLEOTIDE SEQUENCE [LARGE SCALE GENOMIC DNA]</scope>
    <source>
        <strain evidence="1">Wuqing</strain>
    </source>
</reference>
<proteinExistence type="predicted"/>
<dbReference type="AlphaFoldDB" id="A0A0C2MCB0"/>
<dbReference type="Proteomes" id="UP000031668">
    <property type="component" value="Unassembled WGS sequence"/>
</dbReference>
<comment type="caution">
    <text evidence="1">The sequence shown here is derived from an EMBL/GenBank/DDBJ whole genome shotgun (WGS) entry which is preliminary data.</text>
</comment>
<evidence type="ECO:0000313" key="1">
    <source>
        <dbReference type="EMBL" id="KII64666.1"/>
    </source>
</evidence>
<sequence>MHDIRGLYTAICECAYRYIYYELISDANLDNDDGAKGDDLMIDFDNAAMTNNLYRVIIEAIIQKNHEVEGPFFRKIPIAVFEGKALYNISGMDLVDAEAI</sequence>
<dbReference type="EMBL" id="JWZT01004124">
    <property type="protein sequence ID" value="KII64666.1"/>
    <property type="molecule type" value="Genomic_DNA"/>
</dbReference>
<name>A0A0C2MCB0_THEKT</name>
<gene>
    <name evidence="1" type="ORF">RF11_06599</name>
</gene>
<protein>
    <submittedName>
        <fullName evidence="1">Uncharacterized protein</fullName>
    </submittedName>
</protein>
<organism evidence="1 2">
    <name type="scientific">Thelohanellus kitauei</name>
    <name type="common">Myxosporean</name>
    <dbReference type="NCBI Taxonomy" id="669202"/>
    <lineage>
        <taxon>Eukaryota</taxon>
        <taxon>Metazoa</taxon>
        <taxon>Cnidaria</taxon>
        <taxon>Myxozoa</taxon>
        <taxon>Myxosporea</taxon>
        <taxon>Bivalvulida</taxon>
        <taxon>Platysporina</taxon>
        <taxon>Myxobolidae</taxon>
        <taxon>Thelohanellus</taxon>
    </lineage>
</organism>
<evidence type="ECO:0000313" key="2">
    <source>
        <dbReference type="Proteomes" id="UP000031668"/>
    </source>
</evidence>
<keyword evidence="2" id="KW-1185">Reference proteome</keyword>
<accession>A0A0C2MCB0</accession>